<evidence type="ECO:0000313" key="3">
    <source>
        <dbReference type="EMBL" id="PXW97967.1"/>
    </source>
</evidence>
<accession>A0A318H359</accession>
<name>A0A318H359_9BURK</name>
<comment type="caution">
    <text evidence="3">The sequence shown here is derived from an EMBL/GenBank/DDBJ whole genome shotgun (WGS) entry which is preliminary data.</text>
</comment>
<dbReference type="InterPro" id="IPR011006">
    <property type="entry name" value="CheY-like_superfamily"/>
</dbReference>
<dbReference type="PANTHER" id="PTHR44520">
    <property type="entry name" value="RESPONSE REGULATOR RCP1-RELATED"/>
    <property type="match status" value="1"/>
</dbReference>
<organism evidence="3 4">
    <name type="scientific">Sphaerotilus hippei</name>
    <dbReference type="NCBI Taxonomy" id="744406"/>
    <lineage>
        <taxon>Bacteria</taxon>
        <taxon>Pseudomonadati</taxon>
        <taxon>Pseudomonadota</taxon>
        <taxon>Betaproteobacteria</taxon>
        <taxon>Burkholderiales</taxon>
        <taxon>Sphaerotilaceae</taxon>
        <taxon>Sphaerotilus</taxon>
    </lineage>
</organism>
<sequence length="147" mass="16459">MKTILLVEDNPQDEKLTLRALRRADVVDRIDVVRDGQQALDYLFRQGEYADREGPLLPTVVLLDIGLPRLSGVEVLAELRAREQTRLLPVVILTSSDEEIDRLGSYRNGANSYVRKPLDFDDFARTVAALGVYWVATNAPPPGLDAR</sequence>
<dbReference type="PROSITE" id="PS50110">
    <property type="entry name" value="RESPONSE_REGULATORY"/>
    <property type="match status" value="1"/>
</dbReference>
<dbReference type="InterPro" id="IPR052893">
    <property type="entry name" value="TCS_response_regulator"/>
</dbReference>
<dbReference type="EMBL" id="QJJS01000003">
    <property type="protein sequence ID" value="PXW97967.1"/>
    <property type="molecule type" value="Genomic_DNA"/>
</dbReference>
<evidence type="ECO:0000259" key="2">
    <source>
        <dbReference type="PROSITE" id="PS50110"/>
    </source>
</evidence>
<dbReference type="PANTHER" id="PTHR44520:SF1">
    <property type="entry name" value="TWO-COMPONENT SYSTEM REGULATORY PROTEIN"/>
    <property type="match status" value="1"/>
</dbReference>
<proteinExistence type="predicted"/>
<feature type="modified residue" description="4-aspartylphosphate" evidence="1">
    <location>
        <position position="64"/>
    </location>
</feature>
<dbReference type="InterPro" id="IPR001789">
    <property type="entry name" value="Sig_transdc_resp-reg_receiver"/>
</dbReference>
<keyword evidence="4" id="KW-1185">Reference proteome</keyword>
<feature type="domain" description="Response regulatory" evidence="2">
    <location>
        <begin position="3"/>
        <end position="131"/>
    </location>
</feature>
<dbReference type="AlphaFoldDB" id="A0A318H359"/>
<dbReference type="Pfam" id="PF00072">
    <property type="entry name" value="Response_reg"/>
    <property type="match status" value="1"/>
</dbReference>
<evidence type="ECO:0000313" key="4">
    <source>
        <dbReference type="Proteomes" id="UP000247811"/>
    </source>
</evidence>
<dbReference type="Gene3D" id="3.40.50.2300">
    <property type="match status" value="1"/>
</dbReference>
<gene>
    <name evidence="3" type="ORF">C7444_10358</name>
</gene>
<dbReference type="CDD" id="cd17557">
    <property type="entry name" value="REC_Rcp-like"/>
    <property type="match status" value="1"/>
</dbReference>
<dbReference type="RefSeq" id="WP_110399545.1">
    <property type="nucleotide sequence ID" value="NZ_QJJS01000003.1"/>
</dbReference>
<dbReference type="GO" id="GO:0000160">
    <property type="term" value="P:phosphorelay signal transduction system"/>
    <property type="evidence" value="ECO:0007669"/>
    <property type="project" value="InterPro"/>
</dbReference>
<dbReference type="SUPFAM" id="SSF52172">
    <property type="entry name" value="CheY-like"/>
    <property type="match status" value="1"/>
</dbReference>
<dbReference type="OrthoDB" id="9793549at2"/>
<keyword evidence="1" id="KW-0597">Phosphoprotein</keyword>
<protein>
    <recommendedName>
        <fullName evidence="2">Response regulatory domain-containing protein</fullName>
    </recommendedName>
</protein>
<dbReference type="Proteomes" id="UP000247811">
    <property type="component" value="Unassembled WGS sequence"/>
</dbReference>
<evidence type="ECO:0000256" key="1">
    <source>
        <dbReference type="PROSITE-ProRule" id="PRU00169"/>
    </source>
</evidence>
<reference evidence="3 4" key="1">
    <citation type="submission" date="2018-05" db="EMBL/GenBank/DDBJ databases">
        <title>Genomic Encyclopedia of Type Strains, Phase IV (KMG-IV): sequencing the most valuable type-strain genomes for metagenomic binning, comparative biology and taxonomic classification.</title>
        <authorList>
            <person name="Goeker M."/>
        </authorList>
    </citation>
    <scope>NUCLEOTIDE SEQUENCE [LARGE SCALE GENOMIC DNA]</scope>
    <source>
        <strain evidence="3 4">DSM 566</strain>
    </source>
</reference>
<dbReference type="SMART" id="SM00448">
    <property type="entry name" value="REC"/>
    <property type="match status" value="1"/>
</dbReference>